<evidence type="ECO:0000256" key="4">
    <source>
        <dbReference type="ARBA" id="ARBA00022723"/>
    </source>
</evidence>
<dbReference type="SMART" id="SM00249">
    <property type="entry name" value="PHD"/>
    <property type="match status" value="3"/>
</dbReference>
<evidence type="ECO:0000256" key="9">
    <source>
        <dbReference type="PROSITE-ProRule" id="PRU00175"/>
    </source>
</evidence>
<accession>A0AAV2HZJ3</accession>
<dbReference type="Pfam" id="PF26054">
    <property type="entry name" value="PHD_G2E3"/>
    <property type="match status" value="1"/>
</dbReference>
<comment type="pathway">
    <text evidence="2">Protein modification; protein ubiquitination.</text>
</comment>
<evidence type="ECO:0000256" key="2">
    <source>
        <dbReference type="ARBA" id="ARBA00004906"/>
    </source>
</evidence>
<evidence type="ECO:0000256" key="10">
    <source>
        <dbReference type="SAM" id="MobiDB-lite"/>
    </source>
</evidence>
<evidence type="ECO:0000256" key="6">
    <source>
        <dbReference type="ARBA" id="ARBA00022786"/>
    </source>
</evidence>
<keyword evidence="5 9" id="KW-0863">Zinc-finger</keyword>
<dbReference type="InterPro" id="IPR042013">
    <property type="entry name" value="PHF7/G2E3_ePHD"/>
</dbReference>
<dbReference type="InterPro" id="IPR001841">
    <property type="entry name" value="Znf_RING"/>
</dbReference>
<dbReference type="GO" id="GO:0008270">
    <property type="term" value="F:zinc ion binding"/>
    <property type="evidence" value="ECO:0007669"/>
    <property type="project" value="UniProtKB-KW"/>
</dbReference>
<gene>
    <name evidence="13" type="ORF">GSLYS_00013453001</name>
</gene>
<proteinExistence type="predicted"/>
<dbReference type="InterPro" id="IPR011011">
    <property type="entry name" value="Znf_FYVE_PHD"/>
</dbReference>
<dbReference type="GO" id="GO:0005634">
    <property type="term" value="C:nucleus"/>
    <property type="evidence" value="ECO:0007669"/>
    <property type="project" value="TreeGrafter"/>
</dbReference>
<dbReference type="InterPro" id="IPR059102">
    <property type="entry name" value="PHD_PHF7/G2E3-like"/>
</dbReference>
<dbReference type="Pfam" id="PF13771">
    <property type="entry name" value="zf-HC5HC2H"/>
    <property type="match status" value="1"/>
</dbReference>
<dbReference type="InterPro" id="IPR013083">
    <property type="entry name" value="Znf_RING/FYVE/PHD"/>
</dbReference>
<name>A0AAV2HZJ3_LYMST</name>
<dbReference type="PROSITE" id="PS50089">
    <property type="entry name" value="ZF_RING_2"/>
    <property type="match status" value="1"/>
</dbReference>
<organism evidence="13 14">
    <name type="scientific">Lymnaea stagnalis</name>
    <name type="common">Great pond snail</name>
    <name type="synonym">Helix stagnalis</name>
    <dbReference type="NCBI Taxonomy" id="6523"/>
    <lineage>
        <taxon>Eukaryota</taxon>
        <taxon>Metazoa</taxon>
        <taxon>Spiralia</taxon>
        <taxon>Lophotrochozoa</taxon>
        <taxon>Mollusca</taxon>
        <taxon>Gastropoda</taxon>
        <taxon>Heterobranchia</taxon>
        <taxon>Euthyneura</taxon>
        <taxon>Panpulmonata</taxon>
        <taxon>Hygrophila</taxon>
        <taxon>Lymnaeoidea</taxon>
        <taxon>Lymnaeidae</taxon>
        <taxon>Lymnaea</taxon>
    </lineage>
</organism>
<evidence type="ECO:0000313" key="13">
    <source>
        <dbReference type="EMBL" id="CAL1539720.1"/>
    </source>
</evidence>
<dbReference type="SUPFAM" id="SSF57903">
    <property type="entry name" value="FYVE/PHD zinc finger"/>
    <property type="match status" value="1"/>
</dbReference>
<keyword evidence="14" id="KW-1185">Reference proteome</keyword>
<dbReference type="PANTHER" id="PTHR12420">
    <property type="entry name" value="PHD FINGER PROTEIN"/>
    <property type="match status" value="1"/>
</dbReference>
<dbReference type="InterPro" id="IPR051188">
    <property type="entry name" value="PHD-type_Zinc_Finger"/>
</dbReference>
<keyword evidence="3" id="KW-0808">Transferase</keyword>
<evidence type="ECO:0000256" key="5">
    <source>
        <dbReference type="ARBA" id="ARBA00022771"/>
    </source>
</evidence>
<evidence type="ECO:0000259" key="11">
    <source>
        <dbReference type="PROSITE" id="PS50089"/>
    </source>
</evidence>
<keyword evidence="6" id="KW-0833">Ubl conjugation pathway</keyword>
<dbReference type="Gene3D" id="3.30.40.10">
    <property type="entry name" value="Zinc/RING finger domain, C3HC4 (zinc finger)"/>
    <property type="match status" value="2"/>
</dbReference>
<evidence type="ECO:0000256" key="1">
    <source>
        <dbReference type="ARBA" id="ARBA00004123"/>
    </source>
</evidence>
<comment type="subcellular location">
    <subcellularLocation>
        <location evidence="1">Nucleus</location>
    </subcellularLocation>
</comment>
<dbReference type="EMBL" id="CAXITT010000352">
    <property type="protein sequence ID" value="CAL1539720.1"/>
    <property type="molecule type" value="Genomic_DNA"/>
</dbReference>
<evidence type="ECO:0000259" key="12">
    <source>
        <dbReference type="PROSITE" id="PS51805"/>
    </source>
</evidence>
<feature type="region of interest" description="Disordered" evidence="10">
    <location>
        <begin position="326"/>
        <end position="353"/>
    </location>
</feature>
<keyword evidence="4" id="KW-0479">Metal-binding</keyword>
<dbReference type="Proteomes" id="UP001497497">
    <property type="component" value="Unassembled WGS sequence"/>
</dbReference>
<dbReference type="CDD" id="cd15669">
    <property type="entry name" value="ePHD_PHF7_G2E3_like"/>
    <property type="match status" value="1"/>
</dbReference>
<reference evidence="13 14" key="1">
    <citation type="submission" date="2024-04" db="EMBL/GenBank/DDBJ databases">
        <authorList>
            <consortium name="Genoscope - CEA"/>
            <person name="William W."/>
        </authorList>
    </citation>
    <scope>NUCLEOTIDE SEQUENCE [LARGE SCALE GENOMIC DNA]</scope>
</reference>
<evidence type="ECO:0000313" key="14">
    <source>
        <dbReference type="Proteomes" id="UP001497497"/>
    </source>
</evidence>
<evidence type="ECO:0008006" key="15">
    <source>
        <dbReference type="Google" id="ProtNLM"/>
    </source>
</evidence>
<dbReference type="AlphaFoldDB" id="A0AAV2HZJ3"/>
<protein>
    <recommendedName>
        <fullName evidence="15">G2/M phase-specific E3 ubiquitin-protein ligase</fullName>
    </recommendedName>
</protein>
<comment type="caution">
    <text evidence="13">The sequence shown here is derived from an EMBL/GenBank/DDBJ whole genome shotgun (WGS) entry which is preliminary data.</text>
</comment>
<feature type="compositionally biased region" description="Basic and acidic residues" evidence="10">
    <location>
        <begin position="326"/>
        <end position="337"/>
    </location>
</feature>
<dbReference type="InterPro" id="IPR034732">
    <property type="entry name" value="EPHD"/>
</dbReference>
<keyword evidence="8" id="KW-0539">Nucleus</keyword>
<keyword evidence="7" id="KW-0862">Zinc</keyword>
<dbReference type="PANTHER" id="PTHR12420:SF42">
    <property type="entry name" value="G2_M PHASE-SPECIFIC E3 UBIQUITIN-PROTEIN LIGASE"/>
    <property type="match status" value="1"/>
</dbReference>
<evidence type="ECO:0000256" key="7">
    <source>
        <dbReference type="ARBA" id="ARBA00022833"/>
    </source>
</evidence>
<dbReference type="InterPro" id="IPR001965">
    <property type="entry name" value="Znf_PHD"/>
</dbReference>
<evidence type="ECO:0000256" key="8">
    <source>
        <dbReference type="ARBA" id="ARBA00023242"/>
    </source>
</evidence>
<sequence length="384" mass="43639">MPSQVVGGNNIRCRRKRRSSQVPVNDQLNKKQKRKKVCLLCLSDEDNEIEFGKIYEKEDLTVHYFCLLLGSGLCQKTKDTDKKSILGFVTNDIRKEIKRGSKLKCCFCRKNGASIGCCIKACKKTFHLCCGRKNETMHQFYDSFRSYCPDHIPVQLVKNTSIGMQSSSRSCAICLTQVTKSSHSSLVSPCCMRSCFHRICLQKYAISAGLHYFKCPLCNDVNQFQREMLEFGIYIPDQDASWEREPNAYMDLLERHDTCDAPKCICPKGNKYDADSGRYELLLCSVCGSFGSHRACGGLLYKEGSMVCHHCAGITDKVINVEQNKDDTSKSKDDFHCHHSTSSPAQNRRHARPRRQLFNDSVMETAGSSYSQVRLRSRQPLRLP</sequence>
<feature type="domain" description="PHD-type" evidence="12">
    <location>
        <begin position="35"/>
        <end position="152"/>
    </location>
</feature>
<feature type="domain" description="RING-type" evidence="11">
    <location>
        <begin position="171"/>
        <end position="219"/>
    </location>
</feature>
<evidence type="ECO:0000256" key="3">
    <source>
        <dbReference type="ARBA" id="ARBA00022679"/>
    </source>
</evidence>
<dbReference type="PROSITE" id="PS51805">
    <property type="entry name" value="EPHD"/>
    <property type="match status" value="1"/>
</dbReference>